<protein>
    <recommendedName>
        <fullName evidence="4">Zinc-ribbon domain-containing protein</fullName>
    </recommendedName>
</protein>
<dbReference type="AlphaFoldDB" id="A0A7I7KU40"/>
<dbReference type="KEGG" id="mcoo:MCOO_11360"/>
<dbReference type="Gene3D" id="2.40.10.10">
    <property type="entry name" value="Trypsin-like serine proteases"/>
    <property type="match status" value="2"/>
</dbReference>
<feature type="compositionally biased region" description="Pro residues" evidence="1">
    <location>
        <begin position="438"/>
        <end position="448"/>
    </location>
</feature>
<evidence type="ECO:0000256" key="1">
    <source>
        <dbReference type="SAM" id="MobiDB-lite"/>
    </source>
</evidence>
<dbReference type="GO" id="GO:0004252">
    <property type="term" value="F:serine-type endopeptidase activity"/>
    <property type="evidence" value="ECO:0007669"/>
    <property type="project" value="InterPro"/>
</dbReference>
<reference evidence="5 6" key="1">
    <citation type="journal article" date="2019" name="Emerg. Microbes Infect.">
        <title>Comprehensive subspecies identification of 175 nontuberculous mycobacteria species based on 7547 genomic profiles.</title>
        <authorList>
            <person name="Matsumoto Y."/>
            <person name="Kinjo T."/>
            <person name="Motooka D."/>
            <person name="Nabeya D."/>
            <person name="Jung N."/>
            <person name="Uechi K."/>
            <person name="Horii T."/>
            <person name="Iida T."/>
            <person name="Fujita J."/>
            <person name="Nakamura S."/>
        </authorList>
    </citation>
    <scope>NUCLEOTIDE SEQUENCE [LARGE SCALE GENOMIC DNA]</scope>
    <source>
        <strain evidence="5 6">JCM 12404</strain>
    </source>
</reference>
<evidence type="ECO:0000256" key="2">
    <source>
        <dbReference type="SAM" id="Phobius"/>
    </source>
</evidence>
<dbReference type="InterPro" id="IPR001940">
    <property type="entry name" value="Peptidase_S1C"/>
</dbReference>
<organism evidence="5 6">
    <name type="scientific">Mycobacterium cookii</name>
    <dbReference type="NCBI Taxonomy" id="1775"/>
    <lineage>
        <taxon>Bacteria</taxon>
        <taxon>Bacillati</taxon>
        <taxon>Actinomycetota</taxon>
        <taxon>Actinomycetes</taxon>
        <taxon>Mycobacteriales</taxon>
        <taxon>Mycobacteriaceae</taxon>
        <taxon>Mycobacterium</taxon>
    </lineage>
</organism>
<dbReference type="Pfam" id="PF13365">
    <property type="entry name" value="Trypsin_2"/>
    <property type="match status" value="1"/>
</dbReference>
<keyword evidence="6" id="KW-1185">Reference proteome</keyword>
<dbReference type="RefSeq" id="WP_163781398.1">
    <property type="nucleotide sequence ID" value="NZ_AP022569.1"/>
</dbReference>
<keyword evidence="2" id="KW-0812">Transmembrane</keyword>
<evidence type="ECO:0000256" key="3">
    <source>
        <dbReference type="SAM" id="SignalP"/>
    </source>
</evidence>
<dbReference type="InterPro" id="IPR043504">
    <property type="entry name" value="Peptidase_S1_PA_chymotrypsin"/>
</dbReference>
<dbReference type="Gene3D" id="1.25.40.10">
    <property type="entry name" value="Tetratricopeptide repeat domain"/>
    <property type="match status" value="1"/>
</dbReference>
<feature type="domain" description="Zinc-ribbon" evidence="4">
    <location>
        <begin position="490"/>
        <end position="511"/>
    </location>
</feature>
<dbReference type="PANTHER" id="PTHR43019">
    <property type="entry name" value="SERINE ENDOPROTEASE DEGS"/>
    <property type="match status" value="1"/>
</dbReference>
<feature type="chain" id="PRO_5029824879" description="Zinc-ribbon domain-containing protein" evidence="3">
    <location>
        <begin position="29"/>
        <end position="513"/>
    </location>
</feature>
<evidence type="ECO:0000313" key="5">
    <source>
        <dbReference type="EMBL" id="BBX45121.1"/>
    </source>
</evidence>
<feature type="signal peptide" evidence="3">
    <location>
        <begin position="1"/>
        <end position="28"/>
    </location>
</feature>
<dbReference type="SUPFAM" id="SSF50494">
    <property type="entry name" value="Trypsin-like serine proteases"/>
    <property type="match status" value="1"/>
</dbReference>
<sequence length="513" mass="53047">MFGSQVRSVFVLLSVWGLAMLGTAPSFADDGPGRPPATTPVQKAENLIRPAVVYIEGDLSAYVGDNNGFFNDIDQPVKLTYSCTGFVVNPSGYVATAGHCADLGPEGARRDIVESVVQEIAQKDPTINVDHAMNVAMANWKVEGQNAGSPIDQTIRVARGGGPGQKAQVLPARVVEARPVSQGDVALLKVEAADMPSSELAGSGDVQVGQQVVSVGYPASTEKITDFSLEPDYKDGTISAKKTDATVPVYETNAALSPGMSGGPTVGLDGRTLGINSRLPAGETQAFNFIAPATGLVELLNRNGIKAELGPLDVQYRSGLDDYYAGHYTSAISTFDKILALSPTYQQAAEFKANATKARAQFGDVSTSSGSRTLWYVLGAGVLLLAGAAVAILLLRRRRGPASAGPGGAPPLPNYPSQGSPPAWSPTVYQPAGTPAPTNSPPSAPPGTPQAVPTQPDAADQPRPTAPAGGEASTLSAEKVPNSGTGVSRYCSNCGSQHGDTERFCSQCGHAVT</sequence>
<dbReference type="GO" id="GO:0006508">
    <property type="term" value="P:proteolysis"/>
    <property type="evidence" value="ECO:0007669"/>
    <property type="project" value="InterPro"/>
</dbReference>
<keyword evidence="3" id="KW-0732">Signal</keyword>
<accession>A0A7I7KU40</accession>
<keyword evidence="2" id="KW-1133">Transmembrane helix</keyword>
<dbReference type="InterPro" id="IPR011990">
    <property type="entry name" value="TPR-like_helical_dom_sf"/>
</dbReference>
<feature type="transmembrane region" description="Helical" evidence="2">
    <location>
        <begin position="374"/>
        <end position="395"/>
    </location>
</feature>
<dbReference type="PRINTS" id="PR00834">
    <property type="entry name" value="PROTEASES2C"/>
</dbReference>
<proteinExistence type="predicted"/>
<feature type="region of interest" description="Disordered" evidence="1">
    <location>
        <begin position="400"/>
        <end position="489"/>
    </location>
</feature>
<dbReference type="Pfam" id="PF13240">
    <property type="entry name" value="Zn_Ribbon_1"/>
    <property type="match status" value="1"/>
</dbReference>
<dbReference type="InterPro" id="IPR009003">
    <property type="entry name" value="Peptidase_S1_PA"/>
</dbReference>
<evidence type="ECO:0000313" key="6">
    <source>
        <dbReference type="Proteomes" id="UP000465866"/>
    </source>
</evidence>
<dbReference type="PANTHER" id="PTHR43019:SF23">
    <property type="entry name" value="PROTEASE DO-LIKE 5, CHLOROPLASTIC"/>
    <property type="match status" value="1"/>
</dbReference>
<evidence type="ECO:0000259" key="4">
    <source>
        <dbReference type="Pfam" id="PF13240"/>
    </source>
</evidence>
<dbReference type="EMBL" id="AP022569">
    <property type="protein sequence ID" value="BBX45121.1"/>
    <property type="molecule type" value="Genomic_DNA"/>
</dbReference>
<name>A0A7I7KU40_9MYCO</name>
<keyword evidence="2" id="KW-0472">Membrane</keyword>
<dbReference type="InterPro" id="IPR026870">
    <property type="entry name" value="Zinc_ribbon_dom"/>
</dbReference>
<gene>
    <name evidence="5" type="ORF">MCOO_11360</name>
</gene>
<dbReference type="Proteomes" id="UP000465866">
    <property type="component" value="Chromosome"/>
</dbReference>